<evidence type="ECO:0000313" key="1">
    <source>
        <dbReference type="EMBL" id="AEP30339.1"/>
    </source>
</evidence>
<gene>
    <name evidence="1" type="ordered locus">GNIT_2236</name>
</gene>
<name>G4QKN6_GLANF</name>
<reference evidence="1 2" key="1">
    <citation type="journal article" date="2011" name="J. Bacteriol.">
        <title>Complete genome sequence of seawater bacterium Glaciecola nitratireducens FR1064T.</title>
        <authorList>
            <person name="Bian F."/>
            <person name="Qin Q.L."/>
            <person name="Xie B.B."/>
            <person name="Shu Y.L."/>
            <person name="Zhang X.Y."/>
            <person name="Yu Y."/>
            <person name="Chen B."/>
            <person name="Chen X.L."/>
            <person name="Zhou B.C."/>
            <person name="Zhang Y.Z."/>
        </authorList>
    </citation>
    <scope>NUCLEOTIDE SEQUENCE [LARGE SCALE GENOMIC DNA]</scope>
    <source>
        <strain evidence="2">JCM 12485 / KCTC 12276 / FR1064</strain>
    </source>
</reference>
<sequence length="36" mass="4122">MDKPTSEYLFLNEMCNTIIACDVDKTLKIMVVVLDD</sequence>
<dbReference type="HOGENOM" id="CLU_3356429_0_0_6"/>
<organism evidence="1 2">
    <name type="scientific">Glaciecola nitratireducens (strain JCM 12485 / KCTC 12276 / FR1064)</name>
    <dbReference type="NCBI Taxonomy" id="1085623"/>
    <lineage>
        <taxon>Bacteria</taxon>
        <taxon>Pseudomonadati</taxon>
        <taxon>Pseudomonadota</taxon>
        <taxon>Gammaproteobacteria</taxon>
        <taxon>Alteromonadales</taxon>
        <taxon>Alteromonadaceae</taxon>
        <taxon>Brumicola</taxon>
    </lineage>
</organism>
<dbReference type="AlphaFoldDB" id="G4QKN6"/>
<dbReference type="KEGG" id="gni:GNIT_2236"/>
<dbReference type="STRING" id="1085623.GNIT_2236"/>
<dbReference type="EMBL" id="CP003060">
    <property type="protein sequence ID" value="AEP30339.1"/>
    <property type="molecule type" value="Genomic_DNA"/>
</dbReference>
<keyword evidence="2" id="KW-1185">Reference proteome</keyword>
<dbReference type="Proteomes" id="UP000009282">
    <property type="component" value="Chromosome"/>
</dbReference>
<accession>G4QKN6</accession>
<evidence type="ECO:0000313" key="2">
    <source>
        <dbReference type="Proteomes" id="UP000009282"/>
    </source>
</evidence>
<protein>
    <submittedName>
        <fullName evidence="1">Uncharacterized protein</fullName>
    </submittedName>
</protein>
<proteinExistence type="predicted"/>